<dbReference type="SUPFAM" id="SSF52058">
    <property type="entry name" value="L domain-like"/>
    <property type="match status" value="1"/>
</dbReference>
<dbReference type="Pfam" id="PF13855">
    <property type="entry name" value="LRR_8"/>
    <property type="match status" value="1"/>
</dbReference>
<keyword evidence="4" id="KW-1185">Reference proteome</keyword>
<reference evidence="3 4" key="1">
    <citation type="submission" date="2022-12" db="EMBL/GenBank/DDBJ databases">
        <title>Chromosome-level genome of Tegillarca granosa.</title>
        <authorList>
            <person name="Kim J."/>
        </authorList>
    </citation>
    <scope>NUCLEOTIDE SEQUENCE [LARGE SCALE GENOMIC DNA]</scope>
    <source>
        <strain evidence="3">Teg-2019</strain>
        <tissue evidence="3">Adductor muscle</tissue>
    </source>
</reference>
<evidence type="ECO:0000313" key="4">
    <source>
        <dbReference type="Proteomes" id="UP001217089"/>
    </source>
</evidence>
<proteinExistence type="predicted"/>
<dbReference type="PANTHER" id="PTHR48051:SF1">
    <property type="entry name" value="RAS SUPPRESSOR PROTEIN 1"/>
    <property type="match status" value="1"/>
</dbReference>
<dbReference type="PROSITE" id="PS51450">
    <property type="entry name" value="LRR"/>
    <property type="match status" value="1"/>
</dbReference>
<comment type="caution">
    <text evidence="3">The sequence shown here is derived from an EMBL/GenBank/DDBJ whole genome shotgun (WGS) entry which is preliminary data.</text>
</comment>
<evidence type="ECO:0000313" key="3">
    <source>
        <dbReference type="EMBL" id="KAJ8304475.1"/>
    </source>
</evidence>
<sequence length="336" mass="37891">MYSMIKLIIALNTKSKHDDSRSLPVVKITSSISGLHDIAPYEHEQYEIIFISLNQCSLGDQEKYLAAMPIRNRSDFEILEEKTEDNNVHALCQDELDKVIKGGHKVLQINYRRLQELPESILTDPVFSKLQKLHLKRNLLKSLYLDISSNVLSHLPDSIGELSKLRKLQVSNNRLKKIPRSIGKLKRLETLELMNNEIVTLPLEICNCTSLITLNVDNNKLQLLPRQLYQLTNLTELSAVGNNLLVLPNDLGKMSCLQSLYMDNNPYLCTVPASAIYKNVGFHSCGINEPTVEMKNSFCHVVIRHSETEDRSILLPAEIKMAGSGENTTLPLSGSD</sequence>
<dbReference type="Gene3D" id="3.80.10.10">
    <property type="entry name" value="Ribonuclease Inhibitor"/>
    <property type="match status" value="1"/>
</dbReference>
<keyword evidence="1" id="KW-0433">Leucine-rich repeat</keyword>
<protein>
    <submittedName>
        <fullName evidence="3">Uncharacterized protein</fullName>
    </submittedName>
</protein>
<dbReference type="InterPro" id="IPR001611">
    <property type="entry name" value="Leu-rich_rpt"/>
</dbReference>
<organism evidence="3 4">
    <name type="scientific">Tegillarca granosa</name>
    <name type="common">Malaysian cockle</name>
    <name type="synonym">Anadara granosa</name>
    <dbReference type="NCBI Taxonomy" id="220873"/>
    <lineage>
        <taxon>Eukaryota</taxon>
        <taxon>Metazoa</taxon>
        <taxon>Spiralia</taxon>
        <taxon>Lophotrochozoa</taxon>
        <taxon>Mollusca</taxon>
        <taxon>Bivalvia</taxon>
        <taxon>Autobranchia</taxon>
        <taxon>Pteriomorphia</taxon>
        <taxon>Arcoida</taxon>
        <taxon>Arcoidea</taxon>
        <taxon>Arcidae</taxon>
        <taxon>Tegillarca</taxon>
    </lineage>
</organism>
<dbReference type="InterPro" id="IPR050216">
    <property type="entry name" value="LRR_domain-containing"/>
</dbReference>
<evidence type="ECO:0000256" key="1">
    <source>
        <dbReference type="ARBA" id="ARBA00022614"/>
    </source>
</evidence>
<dbReference type="InterPro" id="IPR032675">
    <property type="entry name" value="LRR_dom_sf"/>
</dbReference>
<dbReference type="Proteomes" id="UP001217089">
    <property type="component" value="Unassembled WGS sequence"/>
</dbReference>
<dbReference type="SMART" id="SM00369">
    <property type="entry name" value="LRR_TYP"/>
    <property type="match status" value="5"/>
</dbReference>
<evidence type="ECO:0000256" key="2">
    <source>
        <dbReference type="ARBA" id="ARBA00022737"/>
    </source>
</evidence>
<dbReference type="PANTHER" id="PTHR48051">
    <property type="match status" value="1"/>
</dbReference>
<accession>A0ABQ9EGY7</accession>
<dbReference type="InterPro" id="IPR003591">
    <property type="entry name" value="Leu-rich_rpt_typical-subtyp"/>
</dbReference>
<dbReference type="EMBL" id="JARBDR010000903">
    <property type="protein sequence ID" value="KAJ8304475.1"/>
    <property type="molecule type" value="Genomic_DNA"/>
</dbReference>
<name>A0ABQ9EGY7_TEGGR</name>
<gene>
    <name evidence="3" type="ORF">KUTeg_018058</name>
</gene>
<keyword evidence="2" id="KW-0677">Repeat</keyword>